<comment type="caution">
    <text evidence="1">The sequence shown here is derived from an EMBL/GenBank/DDBJ whole genome shotgun (WGS) entry which is preliminary data.</text>
</comment>
<protein>
    <submittedName>
        <fullName evidence="1">Uncharacterized protein</fullName>
    </submittedName>
</protein>
<gene>
    <name evidence="1" type="ORF">QFC20_004417</name>
</gene>
<evidence type="ECO:0000313" key="1">
    <source>
        <dbReference type="EMBL" id="KAJ9104978.1"/>
    </source>
</evidence>
<reference evidence="1" key="1">
    <citation type="submission" date="2023-04" db="EMBL/GenBank/DDBJ databases">
        <title>Draft Genome sequencing of Naganishia species isolated from polar environments using Oxford Nanopore Technology.</title>
        <authorList>
            <person name="Leo P."/>
            <person name="Venkateswaran K."/>
        </authorList>
    </citation>
    <scope>NUCLEOTIDE SEQUENCE</scope>
    <source>
        <strain evidence="1">MNA-CCFEE 5262</strain>
    </source>
</reference>
<sequence length="211" mass="24422">MSPVEGLPESNAGYGTRQYWEQRYASEDQDSSFDWFLQPEYLLPLLEPYLHECGKGKDVRVLMLGCGNSLLGEVMYDAGYHNVVNIDYSATLIEQMIARHAEKRPDMQWLEMDIRDLKFNEGDFDVVLDKGTMDAMLTSKGDVWNPPDEDVQNCRTEVEEAVSATFGQPHFRKRYMLGHDHFDLSYKDIGPPEGFSYFLYDLKYQENTESQ</sequence>
<organism evidence="1 2">
    <name type="scientific">Naganishia adeliensis</name>
    <dbReference type="NCBI Taxonomy" id="92952"/>
    <lineage>
        <taxon>Eukaryota</taxon>
        <taxon>Fungi</taxon>
        <taxon>Dikarya</taxon>
        <taxon>Basidiomycota</taxon>
        <taxon>Agaricomycotina</taxon>
        <taxon>Tremellomycetes</taxon>
        <taxon>Filobasidiales</taxon>
        <taxon>Filobasidiaceae</taxon>
        <taxon>Naganishia</taxon>
    </lineage>
</organism>
<dbReference type="EMBL" id="JASBWS010000051">
    <property type="protein sequence ID" value="KAJ9104978.1"/>
    <property type="molecule type" value="Genomic_DNA"/>
</dbReference>
<dbReference type="Proteomes" id="UP001230649">
    <property type="component" value="Unassembled WGS sequence"/>
</dbReference>
<keyword evidence="2" id="KW-1185">Reference proteome</keyword>
<proteinExistence type="predicted"/>
<evidence type="ECO:0000313" key="2">
    <source>
        <dbReference type="Proteomes" id="UP001230649"/>
    </source>
</evidence>
<name>A0ACC2VZY6_9TREE</name>
<accession>A0ACC2VZY6</accession>